<sequence>MLKCARKVSVSFVLFFFLGVCVQSEVWANPKKLLSMEDLQAEELVKKDGGGYILTGTSYTSLTLGLWSLSQDGLMLPIPGTHGFFLPNYSAAFTFMHMAFQIQIHIQRQQMQQQQQLQIQQQQQQLQMQQQQQLQLQLQLQQQLQQQQAQAAFLASTMNSLAPIQLFTLGATGFTEPNVIFTPVYPPAPPIQPFDPASSGIPLIHDANAIAFFGMTPGQNDDPAEVITELDHEDENSSGHTISHVDEVAPNTDDKAKHEDENKKGESIKVSDHLSENNSLEPVSPVGDASQDDHNHEDDLPSNQPQLQPDEEGEKDKFEEEKAAIPEPEKDKDLHLASNDKEGEEVTDPNAPVVAESDEKDSQDDKGKELPSAGITTTPALPVTSSNHDHSDVHLDGRD</sequence>
<dbReference type="AlphaFoldDB" id="A0A081NMJ0"/>
<feature type="compositionally biased region" description="Polar residues" evidence="2">
    <location>
        <begin position="374"/>
        <end position="386"/>
    </location>
</feature>
<evidence type="ECO:0000313" key="3">
    <source>
        <dbReference type="EMBL" id="KEQ19663.1"/>
    </source>
</evidence>
<name>A0A081NMJ0_9GAMM</name>
<feature type="compositionally biased region" description="Basic and acidic residues" evidence="2">
    <location>
        <begin position="314"/>
        <end position="341"/>
    </location>
</feature>
<feature type="region of interest" description="Disordered" evidence="2">
    <location>
        <begin position="231"/>
        <end position="399"/>
    </location>
</feature>
<protein>
    <submittedName>
        <fullName evidence="3">Uncharacterized protein</fullName>
    </submittedName>
</protein>
<dbReference type="EMBL" id="JOKH01000001">
    <property type="protein sequence ID" value="KEQ19663.1"/>
    <property type="molecule type" value="Genomic_DNA"/>
</dbReference>
<comment type="caution">
    <text evidence="3">The sequence shown here is derived from an EMBL/GenBank/DDBJ whole genome shotgun (WGS) entry which is preliminary data.</text>
</comment>
<evidence type="ECO:0000256" key="1">
    <source>
        <dbReference type="SAM" id="Coils"/>
    </source>
</evidence>
<dbReference type="Proteomes" id="UP000028073">
    <property type="component" value="Unassembled WGS sequence"/>
</dbReference>
<feature type="coiled-coil region" evidence="1">
    <location>
        <begin position="112"/>
        <end position="146"/>
    </location>
</feature>
<reference evidence="3 4" key="1">
    <citation type="submission" date="2014-06" db="EMBL/GenBank/DDBJ databases">
        <title>Whole Genome Sequences of Three Symbiotic Endozoicomonas Bacteria.</title>
        <authorList>
            <person name="Neave M.J."/>
            <person name="Apprill A."/>
            <person name="Voolstra C.R."/>
        </authorList>
    </citation>
    <scope>NUCLEOTIDE SEQUENCE [LARGE SCALE GENOMIC DNA]</scope>
    <source>
        <strain evidence="3 4">DSM 25634</strain>
    </source>
</reference>
<evidence type="ECO:0000256" key="2">
    <source>
        <dbReference type="SAM" id="MobiDB-lite"/>
    </source>
</evidence>
<accession>A0A081NMJ0</accession>
<feature type="compositionally biased region" description="Basic and acidic residues" evidence="2">
    <location>
        <begin position="387"/>
        <end position="399"/>
    </location>
</feature>
<feature type="compositionally biased region" description="Basic and acidic residues" evidence="2">
    <location>
        <begin position="243"/>
        <end position="275"/>
    </location>
</feature>
<feature type="non-terminal residue" evidence="3">
    <location>
        <position position="399"/>
    </location>
</feature>
<keyword evidence="1" id="KW-0175">Coiled coil</keyword>
<dbReference type="RefSeq" id="WP_034833628.1">
    <property type="nucleotide sequence ID" value="NZ_JOKH01000001.1"/>
</dbReference>
<organism evidence="3 4">
    <name type="scientific">Endozoicomonas numazuensis</name>
    <dbReference type="NCBI Taxonomy" id="1137799"/>
    <lineage>
        <taxon>Bacteria</taxon>
        <taxon>Pseudomonadati</taxon>
        <taxon>Pseudomonadota</taxon>
        <taxon>Gammaproteobacteria</taxon>
        <taxon>Oceanospirillales</taxon>
        <taxon>Endozoicomonadaceae</taxon>
        <taxon>Endozoicomonas</taxon>
    </lineage>
</organism>
<keyword evidence="4" id="KW-1185">Reference proteome</keyword>
<dbReference type="STRING" id="1137799.GZ78_07190"/>
<dbReference type="SUPFAM" id="SSF81995">
    <property type="entry name" value="beta-sandwich domain of Sec23/24"/>
    <property type="match status" value="1"/>
</dbReference>
<gene>
    <name evidence="3" type="ORF">GZ78_07190</name>
</gene>
<evidence type="ECO:0000313" key="4">
    <source>
        <dbReference type="Proteomes" id="UP000028073"/>
    </source>
</evidence>
<proteinExistence type="predicted"/>